<dbReference type="EMBL" id="JXZB01000002">
    <property type="protein sequence ID" value="KIQ64744.1"/>
    <property type="molecule type" value="Genomic_DNA"/>
</dbReference>
<evidence type="ECO:0000313" key="2">
    <source>
        <dbReference type="EMBL" id="KIQ64744.1"/>
    </source>
</evidence>
<dbReference type="RefSeq" id="WP_043910547.1">
    <property type="nucleotide sequence ID" value="NZ_JXZB01000002.1"/>
</dbReference>
<reference evidence="2 3" key="1">
    <citation type="submission" date="2015-02" db="EMBL/GenBank/DDBJ databases">
        <title>Draft genome sequence of Kitasatospora griseola MF730-N6, a bafilomycin, terpentecin and satosporin producer.</title>
        <authorList>
            <person name="Arens J.C."/>
            <person name="Haltli B."/>
            <person name="Kerr R.G."/>
        </authorList>
    </citation>
    <scope>NUCLEOTIDE SEQUENCE [LARGE SCALE GENOMIC DNA]</scope>
    <source>
        <strain evidence="2 3">MF730-N6</strain>
    </source>
</reference>
<feature type="transmembrane region" description="Helical" evidence="1">
    <location>
        <begin position="109"/>
        <end position="128"/>
    </location>
</feature>
<keyword evidence="1" id="KW-1133">Transmembrane helix</keyword>
<evidence type="ECO:0008006" key="4">
    <source>
        <dbReference type="Google" id="ProtNLM"/>
    </source>
</evidence>
<dbReference type="OrthoDB" id="4312042at2"/>
<dbReference type="AlphaFoldDB" id="A0A0D0PQF2"/>
<name>A0A0D0PQF2_KITGR</name>
<keyword evidence="1" id="KW-0472">Membrane</keyword>
<evidence type="ECO:0000256" key="1">
    <source>
        <dbReference type="SAM" id="Phobius"/>
    </source>
</evidence>
<organism evidence="2 3">
    <name type="scientific">Kitasatospora griseola</name>
    <name type="common">Streptomyces griseolosporeus</name>
    <dbReference type="NCBI Taxonomy" id="2064"/>
    <lineage>
        <taxon>Bacteria</taxon>
        <taxon>Bacillati</taxon>
        <taxon>Actinomycetota</taxon>
        <taxon>Actinomycetes</taxon>
        <taxon>Kitasatosporales</taxon>
        <taxon>Streptomycetaceae</taxon>
        <taxon>Kitasatospora</taxon>
    </lineage>
</organism>
<proteinExistence type="predicted"/>
<comment type="caution">
    <text evidence="2">The sequence shown here is derived from an EMBL/GenBank/DDBJ whole genome shotgun (WGS) entry which is preliminary data.</text>
</comment>
<accession>A0A0D0PQF2</accession>
<evidence type="ECO:0000313" key="3">
    <source>
        <dbReference type="Proteomes" id="UP000032066"/>
    </source>
</evidence>
<keyword evidence="3" id="KW-1185">Reference proteome</keyword>
<dbReference type="PATRIC" id="fig|2064.6.peg.2424"/>
<keyword evidence="1" id="KW-0812">Transmembrane</keyword>
<feature type="transmembrane region" description="Helical" evidence="1">
    <location>
        <begin position="72"/>
        <end position="97"/>
    </location>
</feature>
<sequence length="131" mass="13218">MGDYQDRPAMPGYGPAATGRPAGAPVGFIVVVVLFAVLGALVDALFSFGMLFATDSCGTGGPGGSAAVCNPAVWALTVALPWAGLLATVVLASVGAIRARRRGRSPWRALPLAVAVYLLACGVAYLVVFGP</sequence>
<gene>
    <name evidence="2" type="ORF">TR51_11300</name>
</gene>
<feature type="transmembrane region" description="Helical" evidence="1">
    <location>
        <begin position="26"/>
        <end position="52"/>
    </location>
</feature>
<protein>
    <recommendedName>
        <fullName evidence="4">Integral membrane protein</fullName>
    </recommendedName>
</protein>
<dbReference type="Proteomes" id="UP000032066">
    <property type="component" value="Unassembled WGS sequence"/>
</dbReference>